<dbReference type="AlphaFoldDB" id="A0A6J6BU71"/>
<organism evidence="1">
    <name type="scientific">freshwater metagenome</name>
    <dbReference type="NCBI Taxonomy" id="449393"/>
    <lineage>
        <taxon>unclassified sequences</taxon>
        <taxon>metagenomes</taxon>
        <taxon>ecological metagenomes</taxon>
    </lineage>
</organism>
<protein>
    <submittedName>
        <fullName evidence="1">Unannotated protein</fullName>
    </submittedName>
</protein>
<proteinExistence type="predicted"/>
<name>A0A6J6BU71_9ZZZZ</name>
<reference evidence="1" key="1">
    <citation type="submission" date="2020-05" db="EMBL/GenBank/DDBJ databases">
        <authorList>
            <person name="Chiriac C."/>
            <person name="Salcher M."/>
            <person name="Ghai R."/>
            <person name="Kavagutti S V."/>
        </authorList>
    </citation>
    <scope>NUCLEOTIDE SEQUENCE</scope>
</reference>
<sequence length="374" mass="42885">MRFVIMVPRGLKTGGPECLHQLHFTLLSLGHQSCLLAAPGSENSQPSPDYESYLPRYISAGELVRSDILVVPEYLKSIPKSMERKVGRVVLWWLSVDYSPHFKGNMNSTKVAAVTDKWIPQEIGGSIEPHKVFRLESLRKVTIRKLIRYFYSKVLSRIDEFNSVDLPRKNSISAYQSEYARRNVLERFGVEGLILTDYVKDIDFRENGGDSERFDNRPLISFNGNKGFELVQQLQRQLQDKVDFLLLKSFTRSELLEIFLKSDLYLDLGHFPGKDRMPREALKAGCPILISRFGAAENEIDFAIPAEYKLDLENLDAESAAAKVLEILSLGRQSNLSSQENYRKFLFQDKEKFIREVEQFITFCEASLKSPILE</sequence>
<evidence type="ECO:0000313" key="1">
    <source>
        <dbReference type="EMBL" id="CAB4542582.1"/>
    </source>
</evidence>
<gene>
    <name evidence="1" type="ORF">UFOPK1458_00362</name>
</gene>
<dbReference type="EMBL" id="CAEZSQ010000055">
    <property type="protein sequence ID" value="CAB4542582.1"/>
    <property type="molecule type" value="Genomic_DNA"/>
</dbReference>
<accession>A0A6J6BU71</accession>